<keyword evidence="2 3" id="KW-0040">ANK repeat</keyword>
<feature type="repeat" description="ANK" evidence="3">
    <location>
        <begin position="218"/>
        <end position="250"/>
    </location>
</feature>
<feature type="repeat" description="ANK" evidence="3">
    <location>
        <begin position="318"/>
        <end position="346"/>
    </location>
</feature>
<feature type="repeat" description="ANK" evidence="3">
    <location>
        <begin position="78"/>
        <end position="110"/>
    </location>
</feature>
<dbReference type="PROSITE" id="PS50297">
    <property type="entry name" value="ANK_REP_REGION"/>
    <property type="match status" value="6"/>
</dbReference>
<evidence type="ECO:0000313" key="5">
    <source>
        <dbReference type="Proteomes" id="UP000274756"/>
    </source>
</evidence>
<dbReference type="SMART" id="SM00248">
    <property type="entry name" value="ANK"/>
    <property type="match status" value="11"/>
</dbReference>
<proteinExistence type="predicted"/>
<dbReference type="PROSITE" id="PS50088">
    <property type="entry name" value="ANK_REPEAT"/>
    <property type="match status" value="8"/>
</dbReference>
<name>A0A3P7PNP3_DRAME</name>
<dbReference type="Proteomes" id="UP000274756">
    <property type="component" value="Unassembled WGS sequence"/>
</dbReference>
<feature type="repeat" description="ANK" evidence="3">
    <location>
        <begin position="111"/>
        <end position="149"/>
    </location>
</feature>
<protein>
    <submittedName>
        <fullName evidence="4">Uncharacterized protein</fullName>
    </submittedName>
</protein>
<dbReference type="STRING" id="318479.A0A3P7PNP3"/>
<dbReference type="PANTHER" id="PTHR24123">
    <property type="entry name" value="ANKYRIN REPEAT-CONTAINING"/>
    <property type="match status" value="1"/>
</dbReference>
<organism evidence="4 5">
    <name type="scientific">Dracunculus medinensis</name>
    <name type="common">Guinea worm</name>
    <dbReference type="NCBI Taxonomy" id="318479"/>
    <lineage>
        <taxon>Eukaryota</taxon>
        <taxon>Metazoa</taxon>
        <taxon>Ecdysozoa</taxon>
        <taxon>Nematoda</taxon>
        <taxon>Chromadorea</taxon>
        <taxon>Rhabditida</taxon>
        <taxon>Spirurina</taxon>
        <taxon>Dracunculoidea</taxon>
        <taxon>Dracunculidae</taxon>
        <taxon>Dracunculus</taxon>
    </lineage>
</organism>
<feature type="repeat" description="ANK" evidence="3">
    <location>
        <begin position="150"/>
        <end position="182"/>
    </location>
</feature>
<evidence type="ECO:0000256" key="3">
    <source>
        <dbReference type="PROSITE-ProRule" id="PRU00023"/>
    </source>
</evidence>
<dbReference type="OrthoDB" id="10258888at2759"/>
<accession>A0A3P7PNP3</accession>
<dbReference type="InterPro" id="IPR036770">
    <property type="entry name" value="Ankyrin_rpt-contain_sf"/>
</dbReference>
<dbReference type="AlphaFoldDB" id="A0A3P7PNP3"/>
<keyword evidence="5" id="KW-1185">Reference proteome</keyword>
<dbReference type="Pfam" id="PF12796">
    <property type="entry name" value="Ank_2"/>
    <property type="match status" value="3"/>
</dbReference>
<dbReference type="EMBL" id="UYYG01001154">
    <property type="protein sequence ID" value="VDN56040.1"/>
    <property type="molecule type" value="Genomic_DNA"/>
</dbReference>
<evidence type="ECO:0000256" key="1">
    <source>
        <dbReference type="ARBA" id="ARBA00022737"/>
    </source>
</evidence>
<dbReference type="InterPro" id="IPR002110">
    <property type="entry name" value="Ankyrin_rpt"/>
</dbReference>
<dbReference type="Gene3D" id="1.25.40.20">
    <property type="entry name" value="Ankyrin repeat-containing domain"/>
    <property type="match status" value="3"/>
</dbReference>
<reference evidence="4 5" key="1">
    <citation type="submission" date="2018-11" db="EMBL/GenBank/DDBJ databases">
        <authorList>
            <consortium name="Pathogen Informatics"/>
        </authorList>
    </citation>
    <scope>NUCLEOTIDE SEQUENCE [LARGE SCALE GENOMIC DNA]</scope>
</reference>
<evidence type="ECO:0000313" key="4">
    <source>
        <dbReference type="EMBL" id="VDN56040.1"/>
    </source>
</evidence>
<dbReference type="SUPFAM" id="SSF48403">
    <property type="entry name" value="Ankyrin repeat"/>
    <property type="match status" value="1"/>
</dbReference>
<keyword evidence="1" id="KW-0677">Repeat</keyword>
<feature type="repeat" description="ANK" evidence="3">
    <location>
        <begin position="45"/>
        <end position="77"/>
    </location>
</feature>
<feature type="repeat" description="ANK" evidence="3">
    <location>
        <begin position="183"/>
        <end position="209"/>
    </location>
</feature>
<feature type="repeat" description="ANK" evidence="3">
    <location>
        <begin position="284"/>
        <end position="306"/>
    </location>
</feature>
<gene>
    <name evidence="4" type="ORF">DME_LOCUS6013</name>
</gene>
<dbReference type="InterPro" id="IPR051165">
    <property type="entry name" value="Multifunctional_ANK_Repeat"/>
</dbReference>
<dbReference type="PANTHER" id="PTHR24123:SF33">
    <property type="entry name" value="PROTEIN HOS4"/>
    <property type="match status" value="1"/>
</dbReference>
<evidence type="ECO:0000256" key="2">
    <source>
        <dbReference type="ARBA" id="ARBA00023043"/>
    </source>
</evidence>
<sequence>MQDEALIRDDNHRLSLYYAAEKGDTTTLKRILEMDSSLIDIKDENGYTPLMVSSMCGNVDTMKMLLENGAQINHVDKEKHSAVHWAVVCGQLAALTVLLEKGANANIKDHQGAQPLHYATVMEDIPPERGEAILHILLKYGALVNGKDVDGRTPLHWASSNGNAAAIQSLIQAGGNQYELDRDRLTTLHCAASHGHVNILEMLIESSGESIVDWMDRNGDTALFYAVTLAHYECSKFLLMSNANPNHQDYRLQCPSHCAAAKGQLKILKLLKHYGASFEIQNRRGDIPLHEAIQAGSKDVVEWLLSLHPSTVNAANHEGRTGLHLSAASGDMELVVLLCTKGAEINPLMLYKGTLYTPLDLAAYKNHTLVVDYLNQRHRAKRADQIPEEQRIDSTTQLEESMQKGMKTNQRYAHEKAIFQELTHLKRVQIQYGKAKEPILVRSLIGNFCKMHELNPAYFKFQTFYAWEKFLYDQLSDQLKMIYLEERRRLMNAGRPGAWNTGKTR</sequence>